<dbReference type="PANTHER" id="PTHR21240">
    <property type="entry name" value="2-AMINO-3-CARBOXYLMUCONATE-6-SEMIALDEHYDE DECARBOXYLASE"/>
    <property type="match status" value="1"/>
</dbReference>
<dbReference type="STRING" id="1051891.A0A0C3M5V6"/>
<dbReference type="Proteomes" id="UP000054248">
    <property type="component" value="Unassembled WGS sequence"/>
</dbReference>
<evidence type="ECO:0000313" key="6">
    <source>
        <dbReference type="Proteomes" id="UP000054248"/>
    </source>
</evidence>
<keyword evidence="2 3" id="KW-0456">Lyase</keyword>
<proteinExistence type="inferred from homology"/>
<dbReference type="InterPro" id="IPR006680">
    <property type="entry name" value="Amidohydro-rel"/>
</dbReference>
<evidence type="ECO:0000259" key="4">
    <source>
        <dbReference type="Pfam" id="PF04909"/>
    </source>
</evidence>
<dbReference type="PANTHER" id="PTHR21240:SF28">
    <property type="entry name" value="ISO-OROTATE DECARBOXYLASE (EUROFUNG)"/>
    <property type="match status" value="1"/>
</dbReference>
<sequence length="396" mass="43613">MAARALLVDIHTHIYPPRYASYLRQRTSVPRILSRPTGKGSETEERLVILNDEPGGGRPVGPQYWDRGEKLRFMDKHGIDISVISTANPWLDPIPATEAVSLAEDMNTDLEEFCSGSPSLSSDESFKRVYGLGLLPLVSGVPIQSILDTISQVSTLPHLKGVIMGTRGLGKGLDDEALEPVWEAIAKAGLVIFLHPHYGVADGREWGERENGHVLPLALGFPMETTIAITRLILSGVYDRHPSLKILLAHSGGCLPQLSSRLSSCVTHDPIVAGRLKHDVRWYLGKLWFDAVAYGPEELEFVSAVIGRAERYPDTHADVSTQAALTADSAQWSKQEGARRMLWGTDHPFFPPLDGNEKWKSVVENLRAIDDVTSWTETERLAVRGGNAISLFNLET</sequence>
<dbReference type="GO" id="GO:0005829">
    <property type="term" value="C:cytosol"/>
    <property type="evidence" value="ECO:0007669"/>
    <property type="project" value="TreeGrafter"/>
</dbReference>
<organism evidence="5 6">
    <name type="scientific">Tulasnella calospora MUT 4182</name>
    <dbReference type="NCBI Taxonomy" id="1051891"/>
    <lineage>
        <taxon>Eukaryota</taxon>
        <taxon>Fungi</taxon>
        <taxon>Dikarya</taxon>
        <taxon>Basidiomycota</taxon>
        <taxon>Agaricomycotina</taxon>
        <taxon>Agaricomycetes</taxon>
        <taxon>Cantharellales</taxon>
        <taxon>Tulasnellaceae</taxon>
        <taxon>Tulasnella</taxon>
    </lineage>
</organism>
<keyword evidence="1 3" id="KW-0210">Decarboxylase</keyword>
<dbReference type="InterPro" id="IPR032465">
    <property type="entry name" value="ACMSD"/>
</dbReference>
<evidence type="ECO:0000256" key="3">
    <source>
        <dbReference type="RuleBase" id="RU366045"/>
    </source>
</evidence>
<dbReference type="GO" id="GO:0016831">
    <property type="term" value="F:carboxy-lyase activity"/>
    <property type="evidence" value="ECO:0007669"/>
    <property type="project" value="UniProtKB-KW"/>
</dbReference>
<dbReference type="GO" id="GO:0016787">
    <property type="term" value="F:hydrolase activity"/>
    <property type="evidence" value="ECO:0007669"/>
    <property type="project" value="InterPro"/>
</dbReference>
<dbReference type="OrthoDB" id="191270at2759"/>
<evidence type="ECO:0000313" key="5">
    <source>
        <dbReference type="EMBL" id="KIO29037.1"/>
    </source>
</evidence>
<accession>A0A0C3M5V6</accession>
<dbReference type="EMBL" id="KN822987">
    <property type="protein sequence ID" value="KIO29037.1"/>
    <property type="molecule type" value="Genomic_DNA"/>
</dbReference>
<dbReference type="InterPro" id="IPR032466">
    <property type="entry name" value="Metal_Hydrolase"/>
</dbReference>
<dbReference type="Pfam" id="PF04909">
    <property type="entry name" value="Amidohydro_2"/>
    <property type="match status" value="1"/>
</dbReference>
<dbReference type="AlphaFoldDB" id="A0A0C3M5V6"/>
<reference evidence="5 6" key="1">
    <citation type="submission" date="2014-04" db="EMBL/GenBank/DDBJ databases">
        <authorList>
            <consortium name="DOE Joint Genome Institute"/>
            <person name="Kuo A."/>
            <person name="Girlanda M."/>
            <person name="Perotto S."/>
            <person name="Kohler A."/>
            <person name="Nagy L.G."/>
            <person name="Floudas D."/>
            <person name="Copeland A."/>
            <person name="Barry K.W."/>
            <person name="Cichocki N."/>
            <person name="Veneault-Fourrey C."/>
            <person name="LaButti K."/>
            <person name="Lindquist E.A."/>
            <person name="Lipzen A."/>
            <person name="Lundell T."/>
            <person name="Morin E."/>
            <person name="Murat C."/>
            <person name="Sun H."/>
            <person name="Tunlid A."/>
            <person name="Henrissat B."/>
            <person name="Grigoriev I.V."/>
            <person name="Hibbett D.S."/>
            <person name="Martin F."/>
            <person name="Nordberg H.P."/>
            <person name="Cantor M.N."/>
            <person name="Hua S.X."/>
        </authorList>
    </citation>
    <scope>NUCLEOTIDE SEQUENCE [LARGE SCALE GENOMIC DNA]</scope>
    <source>
        <strain evidence="5 6">MUT 4182</strain>
    </source>
</reference>
<reference evidence="6" key="2">
    <citation type="submission" date="2015-01" db="EMBL/GenBank/DDBJ databases">
        <title>Evolutionary Origins and Diversification of the Mycorrhizal Mutualists.</title>
        <authorList>
            <consortium name="DOE Joint Genome Institute"/>
            <consortium name="Mycorrhizal Genomics Consortium"/>
            <person name="Kohler A."/>
            <person name="Kuo A."/>
            <person name="Nagy L.G."/>
            <person name="Floudas D."/>
            <person name="Copeland A."/>
            <person name="Barry K.W."/>
            <person name="Cichocki N."/>
            <person name="Veneault-Fourrey C."/>
            <person name="LaButti K."/>
            <person name="Lindquist E.A."/>
            <person name="Lipzen A."/>
            <person name="Lundell T."/>
            <person name="Morin E."/>
            <person name="Murat C."/>
            <person name="Riley R."/>
            <person name="Ohm R."/>
            <person name="Sun H."/>
            <person name="Tunlid A."/>
            <person name="Henrissat B."/>
            <person name="Grigoriev I.V."/>
            <person name="Hibbett D.S."/>
            <person name="Martin F."/>
        </authorList>
    </citation>
    <scope>NUCLEOTIDE SEQUENCE [LARGE SCALE GENOMIC DNA]</scope>
    <source>
        <strain evidence="6">MUT 4182</strain>
    </source>
</reference>
<dbReference type="HOGENOM" id="CLU_039329_4_0_1"/>
<name>A0A0C3M5V6_9AGAM</name>
<dbReference type="SUPFAM" id="SSF51556">
    <property type="entry name" value="Metallo-dependent hydrolases"/>
    <property type="match status" value="1"/>
</dbReference>
<gene>
    <name evidence="5" type="ORF">M407DRAFT_173545</name>
</gene>
<evidence type="ECO:0000256" key="1">
    <source>
        <dbReference type="ARBA" id="ARBA00022793"/>
    </source>
</evidence>
<feature type="domain" description="Amidohydrolase-related" evidence="4">
    <location>
        <begin position="8"/>
        <end position="394"/>
    </location>
</feature>
<keyword evidence="6" id="KW-1185">Reference proteome</keyword>
<evidence type="ECO:0000256" key="2">
    <source>
        <dbReference type="ARBA" id="ARBA00023239"/>
    </source>
</evidence>
<protein>
    <recommendedName>
        <fullName evidence="4">Amidohydrolase-related domain-containing protein</fullName>
    </recommendedName>
</protein>
<dbReference type="GO" id="GO:0019748">
    <property type="term" value="P:secondary metabolic process"/>
    <property type="evidence" value="ECO:0007669"/>
    <property type="project" value="TreeGrafter"/>
</dbReference>
<dbReference type="Gene3D" id="3.20.20.140">
    <property type="entry name" value="Metal-dependent hydrolases"/>
    <property type="match status" value="1"/>
</dbReference>
<comment type="similarity">
    <text evidence="3">Belongs to the metallo-dependent hydrolases superfamily.</text>
</comment>